<reference evidence="1 2" key="1">
    <citation type="submission" date="2019-08" db="EMBL/GenBank/DDBJ databases">
        <authorList>
            <person name="Peeters C."/>
        </authorList>
    </citation>
    <scope>NUCLEOTIDE SEQUENCE [LARGE SCALE GENOMIC DNA]</scope>
    <source>
        <strain evidence="1 2">LMG 31117</strain>
    </source>
</reference>
<evidence type="ECO:0000313" key="2">
    <source>
        <dbReference type="Proteomes" id="UP000383122"/>
    </source>
</evidence>
<proteinExistence type="predicted"/>
<organism evidence="1 2">
    <name type="scientific">Pandoraea anapnoica</name>
    <dbReference type="NCBI Taxonomy" id="2508301"/>
    <lineage>
        <taxon>Bacteria</taxon>
        <taxon>Pseudomonadati</taxon>
        <taxon>Pseudomonadota</taxon>
        <taxon>Betaproteobacteria</taxon>
        <taxon>Burkholderiales</taxon>
        <taxon>Burkholderiaceae</taxon>
        <taxon>Pandoraea</taxon>
    </lineage>
</organism>
<dbReference type="RefSeq" id="WP_150738948.1">
    <property type="nucleotide sequence ID" value="NZ_CABPSP010000009.1"/>
</dbReference>
<dbReference type="AlphaFoldDB" id="A0A5E5A726"/>
<keyword evidence="2" id="KW-1185">Reference proteome</keyword>
<dbReference type="Proteomes" id="UP000383122">
    <property type="component" value="Unassembled WGS sequence"/>
</dbReference>
<gene>
    <name evidence="1" type="ORF">PAN31117_03100</name>
</gene>
<sequence length="66" mass="7025">MSRYAIIVDDVVVNVVIWDGETRCADIPEDAVELPESSAVAPGYTVESGVFVAPPTLDLPLLLPAQ</sequence>
<dbReference type="EMBL" id="CABPSP010000009">
    <property type="protein sequence ID" value="VVE68867.1"/>
    <property type="molecule type" value="Genomic_DNA"/>
</dbReference>
<accession>A0A5E5A726</accession>
<name>A0A5E5A726_9BURK</name>
<evidence type="ECO:0000313" key="1">
    <source>
        <dbReference type="EMBL" id="VVE68867.1"/>
    </source>
</evidence>
<protein>
    <submittedName>
        <fullName evidence="1">Uncharacterized protein</fullName>
    </submittedName>
</protein>